<sequence length="240" mass="26879">MESKYERKGVAGEGAFGVVYRVVHKDTGKVFAMKKIKMDKSTDGVRSSAIDEIMALQEIRHENVVTLHEVIGKRAGSVFLILDFHDLELEHVIQAKEPNSSVVARMILSLTRVQMLLAGVEALHSLGLIHRDLKPSNLLIDELGTLKLADLGLARTFGSPDRLFSPSAFTRRYRPPELFFGCTRYGKSADMWSVGCILAEMMLRQPLFPADTDLGVVNCIFEKLGYPHMDVYERLLRSSV</sequence>
<dbReference type="InterPro" id="IPR008271">
    <property type="entry name" value="Ser/Thr_kinase_AS"/>
</dbReference>
<reference evidence="9 11" key="1">
    <citation type="journal article" date="2012" name="Nature">
        <title>Algal genomes reveal evolutionary mosaicism and the fate of nucleomorphs.</title>
        <authorList>
            <consortium name="DOE Joint Genome Institute"/>
            <person name="Curtis B.A."/>
            <person name="Tanifuji G."/>
            <person name="Burki F."/>
            <person name="Gruber A."/>
            <person name="Irimia M."/>
            <person name="Maruyama S."/>
            <person name="Arias M.C."/>
            <person name="Ball S.G."/>
            <person name="Gile G.H."/>
            <person name="Hirakawa Y."/>
            <person name="Hopkins J.F."/>
            <person name="Kuo A."/>
            <person name="Rensing S.A."/>
            <person name="Schmutz J."/>
            <person name="Symeonidi A."/>
            <person name="Elias M."/>
            <person name="Eveleigh R.J."/>
            <person name="Herman E.K."/>
            <person name="Klute M.J."/>
            <person name="Nakayama T."/>
            <person name="Obornik M."/>
            <person name="Reyes-Prieto A."/>
            <person name="Armbrust E.V."/>
            <person name="Aves S.J."/>
            <person name="Beiko R.G."/>
            <person name="Coutinho P."/>
            <person name="Dacks J.B."/>
            <person name="Durnford D.G."/>
            <person name="Fast N.M."/>
            <person name="Green B.R."/>
            <person name="Grisdale C.J."/>
            <person name="Hempel F."/>
            <person name="Henrissat B."/>
            <person name="Hoppner M.P."/>
            <person name="Ishida K."/>
            <person name="Kim E."/>
            <person name="Koreny L."/>
            <person name="Kroth P.G."/>
            <person name="Liu Y."/>
            <person name="Malik S.B."/>
            <person name="Maier U.G."/>
            <person name="McRose D."/>
            <person name="Mock T."/>
            <person name="Neilson J.A."/>
            <person name="Onodera N.T."/>
            <person name="Poole A.M."/>
            <person name="Pritham E.J."/>
            <person name="Richards T.A."/>
            <person name="Rocap G."/>
            <person name="Roy S.W."/>
            <person name="Sarai C."/>
            <person name="Schaack S."/>
            <person name="Shirato S."/>
            <person name="Slamovits C.H."/>
            <person name="Spencer D.F."/>
            <person name="Suzuki S."/>
            <person name="Worden A.Z."/>
            <person name="Zauner S."/>
            <person name="Barry K."/>
            <person name="Bell C."/>
            <person name="Bharti A.K."/>
            <person name="Crow J.A."/>
            <person name="Grimwood J."/>
            <person name="Kramer R."/>
            <person name="Lindquist E."/>
            <person name="Lucas S."/>
            <person name="Salamov A."/>
            <person name="McFadden G.I."/>
            <person name="Lane C.E."/>
            <person name="Keeling P.J."/>
            <person name="Gray M.W."/>
            <person name="Grigoriev I.V."/>
            <person name="Archibald J.M."/>
        </authorList>
    </citation>
    <scope>NUCLEOTIDE SEQUENCE</scope>
    <source>
        <strain evidence="9 11">CCMP2712</strain>
    </source>
</reference>
<evidence type="ECO:0000256" key="1">
    <source>
        <dbReference type="ARBA" id="ARBA00006485"/>
    </source>
</evidence>
<dbReference type="PaxDb" id="55529-EKX48525"/>
<reference evidence="11" key="2">
    <citation type="submission" date="2012-11" db="EMBL/GenBank/DDBJ databases">
        <authorList>
            <person name="Kuo A."/>
            <person name="Curtis B.A."/>
            <person name="Tanifuji G."/>
            <person name="Burki F."/>
            <person name="Gruber A."/>
            <person name="Irimia M."/>
            <person name="Maruyama S."/>
            <person name="Arias M.C."/>
            <person name="Ball S.G."/>
            <person name="Gile G.H."/>
            <person name="Hirakawa Y."/>
            <person name="Hopkins J.F."/>
            <person name="Rensing S.A."/>
            <person name="Schmutz J."/>
            <person name="Symeonidi A."/>
            <person name="Elias M."/>
            <person name="Eveleigh R.J."/>
            <person name="Herman E.K."/>
            <person name="Klute M.J."/>
            <person name="Nakayama T."/>
            <person name="Obornik M."/>
            <person name="Reyes-Prieto A."/>
            <person name="Armbrust E.V."/>
            <person name="Aves S.J."/>
            <person name="Beiko R.G."/>
            <person name="Coutinho P."/>
            <person name="Dacks J.B."/>
            <person name="Durnford D.G."/>
            <person name="Fast N.M."/>
            <person name="Green B.R."/>
            <person name="Grisdale C."/>
            <person name="Hempe F."/>
            <person name="Henrissat B."/>
            <person name="Hoppner M.P."/>
            <person name="Ishida K.-I."/>
            <person name="Kim E."/>
            <person name="Koreny L."/>
            <person name="Kroth P.G."/>
            <person name="Liu Y."/>
            <person name="Malik S.-B."/>
            <person name="Maier U.G."/>
            <person name="McRose D."/>
            <person name="Mock T."/>
            <person name="Neilson J.A."/>
            <person name="Onodera N.T."/>
            <person name="Poole A.M."/>
            <person name="Pritham E.J."/>
            <person name="Richards T.A."/>
            <person name="Rocap G."/>
            <person name="Roy S.W."/>
            <person name="Sarai C."/>
            <person name="Schaack S."/>
            <person name="Shirato S."/>
            <person name="Slamovits C.H."/>
            <person name="Spencer D.F."/>
            <person name="Suzuki S."/>
            <person name="Worden A.Z."/>
            <person name="Zauner S."/>
            <person name="Barry K."/>
            <person name="Bell C."/>
            <person name="Bharti A.K."/>
            <person name="Crow J.A."/>
            <person name="Grimwood J."/>
            <person name="Kramer R."/>
            <person name="Lindquist E."/>
            <person name="Lucas S."/>
            <person name="Salamov A."/>
            <person name="McFadden G.I."/>
            <person name="Lane C.E."/>
            <person name="Keeling P.J."/>
            <person name="Gray M.W."/>
            <person name="Grigoriev I.V."/>
            <person name="Archibald J.M."/>
        </authorList>
    </citation>
    <scope>NUCLEOTIDE SEQUENCE</scope>
    <source>
        <strain evidence="11">CCMP2712</strain>
    </source>
</reference>
<dbReference type="Gene3D" id="3.30.200.20">
    <property type="entry name" value="Phosphorylase Kinase, domain 1"/>
    <property type="match status" value="1"/>
</dbReference>
<dbReference type="GO" id="GO:0070985">
    <property type="term" value="C:transcription factor TFIIK complex"/>
    <property type="evidence" value="ECO:0007669"/>
    <property type="project" value="TreeGrafter"/>
</dbReference>
<keyword evidence="11" id="KW-1185">Reference proteome</keyword>
<keyword evidence="6" id="KW-0418">Kinase</keyword>
<dbReference type="HOGENOM" id="CLU_000288_181_1_1"/>
<evidence type="ECO:0000256" key="6">
    <source>
        <dbReference type="ARBA" id="ARBA00022777"/>
    </source>
</evidence>
<dbReference type="RefSeq" id="XP_005835505.1">
    <property type="nucleotide sequence ID" value="XM_005835448.1"/>
</dbReference>
<dbReference type="InterPro" id="IPR000719">
    <property type="entry name" value="Prot_kinase_dom"/>
</dbReference>
<evidence type="ECO:0000256" key="5">
    <source>
        <dbReference type="ARBA" id="ARBA00022741"/>
    </source>
</evidence>
<protein>
    <recommendedName>
        <fullName evidence="2">[RNA-polymerase]-subunit kinase</fullName>
        <ecNumber evidence="2">2.7.11.23</ecNumber>
    </recommendedName>
</protein>
<keyword evidence="3" id="KW-0723">Serine/threonine-protein kinase</keyword>
<dbReference type="OrthoDB" id="1732493at2759"/>
<feature type="domain" description="Protein kinase" evidence="8">
    <location>
        <begin position="5"/>
        <end position="240"/>
    </location>
</feature>
<comment type="similarity">
    <text evidence="1">Belongs to the protein kinase superfamily. CMGC Ser/Thr protein kinase family. CDC2/CDKX subfamily.</text>
</comment>
<dbReference type="eggNOG" id="KOG0659">
    <property type="taxonomic scope" value="Eukaryota"/>
</dbReference>
<dbReference type="InterPro" id="IPR050108">
    <property type="entry name" value="CDK"/>
</dbReference>
<dbReference type="EMBL" id="JH992985">
    <property type="protein sequence ID" value="EKX48525.1"/>
    <property type="molecule type" value="Genomic_DNA"/>
</dbReference>
<dbReference type="EC" id="2.7.11.23" evidence="2"/>
<dbReference type="EnsemblProtists" id="EKX48525">
    <property type="protein sequence ID" value="EKX48525"/>
    <property type="gene ID" value="GUITHDRAFT_68598"/>
</dbReference>
<evidence type="ECO:0000313" key="10">
    <source>
        <dbReference type="EnsemblProtists" id="EKX48525"/>
    </source>
</evidence>
<dbReference type="GO" id="GO:0004693">
    <property type="term" value="F:cyclin-dependent protein serine/threonine kinase activity"/>
    <property type="evidence" value="ECO:0007669"/>
    <property type="project" value="TreeGrafter"/>
</dbReference>
<dbReference type="Pfam" id="PF00069">
    <property type="entry name" value="Pkinase"/>
    <property type="match status" value="1"/>
</dbReference>
<dbReference type="InterPro" id="IPR011009">
    <property type="entry name" value="Kinase-like_dom_sf"/>
</dbReference>
<keyword evidence="7" id="KW-0067">ATP-binding</keyword>
<dbReference type="Gene3D" id="1.10.510.10">
    <property type="entry name" value="Transferase(Phosphotransferase) domain 1"/>
    <property type="match status" value="1"/>
</dbReference>
<dbReference type="GO" id="GO:0008353">
    <property type="term" value="F:RNA polymerase II CTD heptapeptide repeat kinase activity"/>
    <property type="evidence" value="ECO:0007669"/>
    <property type="project" value="UniProtKB-EC"/>
</dbReference>
<evidence type="ECO:0000313" key="11">
    <source>
        <dbReference type="Proteomes" id="UP000011087"/>
    </source>
</evidence>
<dbReference type="PROSITE" id="PS50011">
    <property type="entry name" value="PROTEIN_KINASE_DOM"/>
    <property type="match status" value="1"/>
</dbReference>
<dbReference type="PROSITE" id="PS00108">
    <property type="entry name" value="PROTEIN_KINASE_ST"/>
    <property type="match status" value="1"/>
</dbReference>
<keyword evidence="4" id="KW-0808">Transferase</keyword>
<evidence type="ECO:0000259" key="8">
    <source>
        <dbReference type="PROSITE" id="PS50011"/>
    </source>
</evidence>
<accession>L1JKB0</accession>
<evidence type="ECO:0000256" key="3">
    <source>
        <dbReference type="ARBA" id="ARBA00022527"/>
    </source>
</evidence>
<proteinExistence type="inferred from homology"/>
<dbReference type="PANTHER" id="PTHR24056:SF0">
    <property type="entry name" value="CYCLIN-DEPENDENT KINASE 7"/>
    <property type="match status" value="1"/>
</dbReference>
<dbReference type="Proteomes" id="UP000011087">
    <property type="component" value="Unassembled WGS sequence"/>
</dbReference>
<organism evidence="9">
    <name type="scientific">Guillardia theta (strain CCMP2712)</name>
    <name type="common">Cryptophyte</name>
    <dbReference type="NCBI Taxonomy" id="905079"/>
    <lineage>
        <taxon>Eukaryota</taxon>
        <taxon>Cryptophyceae</taxon>
        <taxon>Pyrenomonadales</taxon>
        <taxon>Geminigeraceae</taxon>
        <taxon>Guillardia</taxon>
    </lineage>
</organism>
<evidence type="ECO:0000256" key="2">
    <source>
        <dbReference type="ARBA" id="ARBA00012409"/>
    </source>
</evidence>
<evidence type="ECO:0000256" key="7">
    <source>
        <dbReference type="ARBA" id="ARBA00022840"/>
    </source>
</evidence>
<dbReference type="SMART" id="SM00220">
    <property type="entry name" value="S_TKc"/>
    <property type="match status" value="1"/>
</dbReference>
<keyword evidence="5" id="KW-0547">Nucleotide-binding</keyword>
<dbReference type="SUPFAM" id="SSF56112">
    <property type="entry name" value="Protein kinase-like (PK-like)"/>
    <property type="match status" value="1"/>
</dbReference>
<dbReference type="AlphaFoldDB" id="L1JKB0"/>
<dbReference type="PANTHER" id="PTHR24056">
    <property type="entry name" value="CELL DIVISION PROTEIN KINASE"/>
    <property type="match status" value="1"/>
</dbReference>
<reference evidence="10" key="3">
    <citation type="submission" date="2016-03" db="UniProtKB">
        <authorList>
            <consortium name="EnsemblProtists"/>
        </authorList>
    </citation>
    <scope>IDENTIFICATION</scope>
</reference>
<dbReference type="GO" id="GO:0005524">
    <property type="term" value="F:ATP binding"/>
    <property type="evidence" value="ECO:0007669"/>
    <property type="project" value="UniProtKB-KW"/>
</dbReference>
<dbReference type="GO" id="GO:0045944">
    <property type="term" value="P:positive regulation of transcription by RNA polymerase II"/>
    <property type="evidence" value="ECO:0007669"/>
    <property type="project" value="TreeGrafter"/>
</dbReference>
<dbReference type="GeneID" id="17305255"/>
<name>L1JKB0_GUITC</name>
<dbReference type="STRING" id="905079.L1JKB0"/>
<dbReference type="GO" id="GO:0005737">
    <property type="term" value="C:cytoplasm"/>
    <property type="evidence" value="ECO:0007669"/>
    <property type="project" value="TreeGrafter"/>
</dbReference>
<gene>
    <name evidence="9" type="ORF">GUITHDRAFT_68598</name>
</gene>
<evidence type="ECO:0000256" key="4">
    <source>
        <dbReference type="ARBA" id="ARBA00022679"/>
    </source>
</evidence>
<evidence type="ECO:0000313" key="9">
    <source>
        <dbReference type="EMBL" id="EKX48525.1"/>
    </source>
</evidence>
<dbReference type="KEGG" id="gtt:GUITHDRAFT_68598"/>